<dbReference type="GeneID" id="70232315"/>
<proteinExistence type="predicted"/>
<dbReference type="GO" id="GO:0016559">
    <property type="term" value="P:peroxisome fission"/>
    <property type="evidence" value="ECO:0007669"/>
    <property type="project" value="InterPro"/>
</dbReference>
<organism evidence="5 6">
    <name type="scientific">Ogataea philodendri</name>
    <dbReference type="NCBI Taxonomy" id="1378263"/>
    <lineage>
        <taxon>Eukaryota</taxon>
        <taxon>Fungi</taxon>
        <taxon>Dikarya</taxon>
        <taxon>Ascomycota</taxon>
        <taxon>Saccharomycotina</taxon>
        <taxon>Pichiomycetes</taxon>
        <taxon>Pichiales</taxon>
        <taxon>Pichiaceae</taxon>
        <taxon>Ogataea</taxon>
    </lineage>
</organism>
<evidence type="ECO:0000313" key="5">
    <source>
        <dbReference type="EMBL" id="KAH3671642.1"/>
    </source>
</evidence>
<comment type="caution">
    <text evidence="5">The sequence shown here is derived from an EMBL/GenBank/DDBJ whole genome shotgun (WGS) entry which is preliminary data.</text>
</comment>
<evidence type="ECO:0000256" key="4">
    <source>
        <dbReference type="ARBA" id="ARBA00046271"/>
    </source>
</evidence>
<dbReference type="PANTHER" id="PTHR12652">
    <property type="entry name" value="PEROXISOMAL BIOGENESIS FACTOR 11"/>
    <property type="match status" value="1"/>
</dbReference>
<gene>
    <name evidence="5" type="ORF">OGAPHI_000347</name>
</gene>
<protein>
    <recommendedName>
        <fullName evidence="7">Peroxisomal membrane protein PEX25</fullName>
    </recommendedName>
</protein>
<accession>A0A9P8PGI8</accession>
<keyword evidence="2" id="KW-0472">Membrane</keyword>
<evidence type="ECO:0000256" key="3">
    <source>
        <dbReference type="ARBA" id="ARBA00023140"/>
    </source>
</evidence>
<dbReference type="EMBL" id="JAEUBE010000055">
    <property type="protein sequence ID" value="KAH3671642.1"/>
    <property type="molecule type" value="Genomic_DNA"/>
</dbReference>
<evidence type="ECO:0008006" key="7">
    <source>
        <dbReference type="Google" id="ProtNLM"/>
    </source>
</evidence>
<dbReference type="InterPro" id="IPR008733">
    <property type="entry name" value="PEX11"/>
</dbReference>
<name>A0A9P8PGI8_9ASCO</name>
<keyword evidence="3" id="KW-0576">Peroxisome</keyword>
<dbReference type="PANTHER" id="PTHR12652:SF50">
    <property type="entry name" value="PEROXIN 11"/>
    <property type="match status" value="1"/>
</dbReference>
<dbReference type="AlphaFoldDB" id="A0A9P8PGI8"/>
<dbReference type="OrthoDB" id="411017at2759"/>
<dbReference type="RefSeq" id="XP_046064818.1">
    <property type="nucleotide sequence ID" value="XM_046204467.1"/>
</dbReference>
<evidence type="ECO:0000256" key="2">
    <source>
        <dbReference type="ARBA" id="ARBA00023136"/>
    </source>
</evidence>
<evidence type="ECO:0000256" key="1">
    <source>
        <dbReference type="ARBA" id="ARBA00022593"/>
    </source>
</evidence>
<dbReference type="Pfam" id="PF05648">
    <property type="entry name" value="PEX11"/>
    <property type="match status" value="1"/>
</dbReference>
<keyword evidence="6" id="KW-1185">Reference proteome</keyword>
<sequence length="422" mass="48280">MSTNDELYKEGGALGVYSYYYQSKKDSFSRIRLTSPIRKHSMANGGEHAPPSRLHTPLSFQSGRRLDVMSPRPIGDELFGTHKELVLDDVQPRQAIKPSTVDLWVKVMSLLAGKDKVGKCIQYGLRILILYSIRTRKTQLFNNLKLTQLDFNEKTSSVLAQLVKRPDLLVILFLGQLESKSVGLTKVLSIYRQMLRAGTVPMKVIKLFSRVFDTLSLLQSREKASVKLIKVKEDWFNYKSLGEVMALYYAWFDETLLAFKVGILDEKKMPAYRKFAGKHEAIAWYCTIVLGLRTQFEKLSQLSNKENSLKINYQVKQRAKRLVSTIKPEQSPISFVGSPDLSESMQLAQYSNELKAISEEKYMVQLEVLKLLCDLAYDSVVVFKLKIDEPFHLMFGFGAAFISLSKIWRTEKRKMVQALNQS</sequence>
<reference evidence="5" key="1">
    <citation type="journal article" date="2021" name="Open Biol.">
        <title>Shared evolutionary footprints suggest mitochondrial oxidative damage underlies multiple complex I losses in fungi.</title>
        <authorList>
            <person name="Schikora-Tamarit M.A."/>
            <person name="Marcet-Houben M."/>
            <person name="Nosek J."/>
            <person name="Gabaldon T."/>
        </authorList>
    </citation>
    <scope>NUCLEOTIDE SEQUENCE</scope>
    <source>
        <strain evidence="5">CBS6075</strain>
    </source>
</reference>
<evidence type="ECO:0000313" key="6">
    <source>
        <dbReference type="Proteomes" id="UP000769157"/>
    </source>
</evidence>
<reference evidence="5" key="2">
    <citation type="submission" date="2021-01" db="EMBL/GenBank/DDBJ databases">
        <authorList>
            <person name="Schikora-Tamarit M.A."/>
        </authorList>
    </citation>
    <scope>NUCLEOTIDE SEQUENCE</scope>
    <source>
        <strain evidence="5">CBS6075</strain>
    </source>
</reference>
<comment type="subcellular location">
    <subcellularLocation>
        <location evidence="4">Peroxisome membrane</location>
    </subcellularLocation>
</comment>
<dbReference type="Proteomes" id="UP000769157">
    <property type="component" value="Unassembled WGS sequence"/>
</dbReference>
<dbReference type="GO" id="GO:0005778">
    <property type="term" value="C:peroxisomal membrane"/>
    <property type="evidence" value="ECO:0007669"/>
    <property type="project" value="UniProtKB-SubCell"/>
</dbReference>
<keyword evidence="1" id="KW-0962">Peroxisome biogenesis</keyword>